<feature type="non-terminal residue" evidence="2">
    <location>
        <position position="1"/>
    </location>
</feature>
<accession>A0A146JZX6</accession>
<evidence type="ECO:0000256" key="1">
    <source>
        <dbReference type="SAM" id="MobiDB-lite"/>
    </source>
</evidence>
<protein>
    <submittedName>
        <fullName evidence="2">Uncharacterized protein</fullName>
    </submittedName>
</protein>
<dbReference type="AlphaFoldDB" id="A0A146JZX6"/>
<gene>
    <name evidence="2" type="ORF">TPC1_31469</name>
</gene>
<organism evidence="2">
    <name type="scientific">Trepomonas sp. PC1</name>
    <dbReference type="NCBI Taxonomy" id="1076344"/>
    <lineage>
        <taxon>Eukaryota</taxon>
        <taxon>Metamonada</taxon>
        <taxon>Diplomonadida</taxon>
        <taxon>Hexamitidae</taxon>
        <taxon>Hexamitinae</taxon>
        <taxon>Trepomonas</taxon>
    </lineage>
</organism>
<dbReference type="EMBL" id="GDID01007570">
    <property type="protein sequence ID" value="JAP89036.1"/>
    <property type="molecule type" value="Transcribed_RNA"/>
</dbReference>
<reference evidence="2" key="1">
    <citation type="submission" date="2015-07" db="EMBL/GenBank/DDBJ databases">
        <title>Adaptation to a free-living lifestyle via gene acquisitions in the diplomonad Trepomonas sp. PC1.</title>
        <authorList>
            <person name="Xu F."/>
            <person name="Jerlstrom-Hultqvist J."/>
            <person name="Kolisko M."/>
            <person name="Simpson A.G.B."/>
            <person name="Roger A.J."/>
            <person name="Svard S.G."/>
            <person name="Andersson J.O."/>
        </authorList>
    </citation>
    <scope>NUCLEOTIDE SEQUENCE</scope>
    <source>
        <strain evidence="2">PC1</strain>
    </source>
</reference>
<proteinExistence type="predicted"/>
<evidence type="ECO:0000313" key="2">
    <source>
        <dbReference type="EMBL" id="JAP89036.1"/>
    </source>
</evidence>
<feature type="region of interest" description="Disordered" evidence="1">
    <location>
        <begin position="83"/>
        <end position="107"/>
    </location>
</feature>
<name>A0A146JZX6_9EUKA</name>
<sequence length="329" mass="37790">VRSFKTSMQHHGSTDQVLSLNLTKIKAINLDGLSNFGMNFNKLLENQEPEQKPFDPVKFCEENIKFNIENIVPELDDKYKLVPPKSKQSEQQPIASKQPEPNEDLTQSQIITAQPVEEVIPEWMLKSQFSDLAMSAPPYPTLDLTKIRPYPDPSAFRQFGEKAEFVKKQMIVSIRKLITLNKLDRNDFDSEIAQLAKKMCKVVGQFSYEVSNLSDETKLRLMFAMLRKYKKNYTELQDAFEKVTKKMTIQKKVTLEILIKNNREIIKEFLDKKIKKYHKDFGSQGAGSKASSFRTMGRYSLIGGLDSVLTDLKTDENDFDALDQDILGK</sequence>